<feature type="region of interest" description="Disordered" evidence="5">
    <location>
        <begin position="877"/>
        <end position="908"/>
    </location>
</feature>
<dbReference type="PROSITE" id="PS50901">
    <property type="entry name" value="FTSK"/>
    <property type="match status" value="2"/>
</dbReference>
<dbReference type="CDD" id="cd00060">
    <property type="entry name" value="FHA"/>
    <property type="match status" value="1"/>
</dbReference>
<feature type="binding site" evidence="4">
    <location>
        <begin position="694"/>
        <end position="701"/>
    </location>
    <ligand>
        <name>ATP</name>
        <dbReference type="ChEBI" id="CHEBI:30616"/>
    </ligand>
</feature>
<dbReference type="PROSITE" id="PS50006">
    <property type="entry name" value="FHA_DOMAIN"/>
    <property type="match status" value="1"/>
</dbReference>
<dbReference type="EMBL" id="WBJY01000001">
    <property type="protein sequence ID" value="KAB1649279.1"/>
    <property type="molecule type" value="Genomic_DNA"/>
</dbReference>
<dbReference type="Pfam" id="PF16697">
    <property type="entry name" value="Yop-YscD_cpl"/>
    <property type="match status" value="1"/>
</dbReference>
<reference evidence="9 10" key="1">
    <citation type="submission" date="2019-09" db="EMBL/GenBank/DDBJ databases">
        <title>Phylogeny of genus Pseudoclavibacter and closely related genus.</title>
        <authorList>
            <person name="Li Y."/>
        </authorList>
    </citation>
    <scope>NUCLEOTIDE SEQUENCE [LARGE SCALE GENOMIC DNA]</scope>
    <source>
        <strain evidence="9 10">EGI 60007</strain>
    </source>
</reference>
<dbReference type="GO" id="GO:0005524">
    <property type="term" value="F:ATP binding"/>
    <property type="evidence" value="ECO:0007669"/>
    <property type="project" value="UniProtKB-UniRule"/>
</dbReference>
<keyword evidence="6" id="KW-0812">Transmembrane</keyword>
<keyword evidence="6" id="KW-0472">Membrane</keyword>
<dbReference type="CDD" id="cd01127">
    <property type="entry name" value="TrwB_TraG_TraD_VirD4"/>
    <property type="match status" value="1"/>
</dbReference>
<comment type="caution">
    <text evidence="9">The sequence shown here is derived from an EMBL/GenBank/DDBJ whole genome shotgun (WGS) entry which is preliminary data.</text>
</comment>
<organism evidence="9 10">
    <name type="scientific">Pseudoclavibacter endophyticus</name>
    <dbReference type="NCBI Taxonomy" id="1778590"/>
    <lineage>
        <taxon>Bacteria</taxon>
        <taxon>Bacillati</taxon>
        <taxon>Actinomycetota</taxon>
        <taxon>Actinomycetes</taxon>
        <taxon>Micrococcales</taxon>
        <taxon>Microbacteriaceae</taxon>
        <taxon>Pseudoclavibacter</taxon>
    </lineage>
</organism>
<feature type="region of interest" description="Disordered" evidence="5">
    <location>
        <begin position="924"/>
        <end position="944"/>
    </location>
</feature>
<dbReference type="Gene3D" id="2.60.200.20">
    <property type="match status" value="1"/>
</dbReference>
<dbReference type="PANTHER" id="PTHR22683:SF1">
    <property type="entry name" value="TYPE VII SECRETION SYSTEM PROTEIN ESSC"/>
    <property type="match status" value="1"/>
</dbReference>
<keyword evidence="6" id="KW-1133">Transmembrane helix</keyword>
<accession>A0A6H9WEE8</accession>
<dbReference type="SUPFAM" id="SSF52540">
    <property type="entry name" value="P-loop containing nucleoside triphosphate hydrolases"/>
    <property type="match status" value="3"/>
</dbReference>
<evidence type="ECO:0000256" key="6">
    <source>
        <dbReference type="SAM" id="Phobius"/>
    </source>
</evidence>
<evidence type="ECO:0000259" key="8">
    <source>
        <dbReference type="PROSITE" id="PS50901"/>
    </source>
</evidence>
<evidence type="ECO:0000256" key="3">
    <source>
        <dbReference type="ARBA" id="ARBA00022840"/>
    </source>
</evidence>
<feature type="transmembrane region" description="Helical" evidence="6">
    <location>
        <begin position="243"/>
        <end position="260"/>
    </location>
</feature>
<feature type="domain" description="FtsK" evidence="8">
    <location>
        <begin position="676"/>
        <end position="864"/>
    </location>
</feature>
<sequence length="1480" mass="159748">MKLKLTLVRPGGQAVDLTATAEPTTPIADLAREIYNTDPKRQTDPLGPHDRISLRLHSVPDAQGRSTSKILDAQTPIAETSIASGAFVSLAGASEAAAEGGAKRQAAAKITVLRGPDEGAEYLVAAGSSTIGRDSSNDVVLKDPLVSKQHARLNVTDVAEVIDLGSANGTRVNSEPITRANFTRNDVITVGQTTFMVEVAALGAGTDAGGVVKLNRSPRLDPQYEGRELIAPDPPSKPRPQRLPWIMFFVPFIMGPLMLAMGRSPYSMVFMLMMPLMMTAMFIDNRRFAKKMWKEARIEFAAAVDATADEIDDEHKVERIGRLREAPSVAEVIDDAFTHGPLLWTRRPEHHEFLKVRLGIGDMPSRVTIKMPGNKQGVPEMWKDLRRLELHTSIVRDVPVVESFRESGNIGVGGQRNVAAGVARAIVMQVVGMHSPAEVVVHAVASTESAGDWEWLKWLPHVGGGHSPIGAEALAAGTEPVTRLVSEVGDLLDKRLAATEATAQGEDDIGTMPIVVFVVEDDTPIERHRLIRILEHGPEVGIHTVWVANSLARIPAACRTYLELSPATGDAVAGFVKAGGLGVTPVVCDMVDRAGAEAFSRALAPVEDASVALDDASDLPRSVNFLSIVGTELAKEPEAILERWGETHSILTGPRASGQVGKQKSSLRAVFGMAAAEPFAIDLRADGPHALVGGTTGSGKSEFLQAWVLGMATAHSPQRVSFLFVDYKGGSAFADCIELPHCIGIVTDLSQHMVYRALTSLRAELHYREHLFNRKKVKDLIELERTGDPEVPPSLIIIVDEFAALVNEVPEFVDGMVDIAQRGRSLGLHMVLATQRPAGVIRDNLRANTNLRIALRMADEADSQDILGLKMAAHFDSSTPGRGAAKTGPGRVRPFQSGYAGGWTSDEAEPSRVELEELRFGSPVAWDSLPDPERDRKREEAANRPSDIRRVVDTVRTAADLAELPELRKPWLPNLQDTYDLSRLPNSRTDTELLLGVCDRPQDQTQPTMSFFPDRDGNFAVIGTGGSGKTGTLRTIAASAAITVRGGPVHVYGLDFAGGGLAMLEPLPHVGGIVNSEDEDRVGRLLRTLRSEIDRRSQAYAEIRASTVSEYRVLANRPNEPRILLMLDGIGAFRDAFEGNLRMPFWDLFMQIASDGRQVGVHVIVTADRLNAIPMALNSSIQRRLILRLTSRDDYVSAGVPRDVIQPTSPPGRGVLDGLELQAAVLGGDSNVAVQAKRVEGLAASMRKLGVADAQPVLTLPDDIVLSSIGASPDRVRIGIADEDLGPLDIEPVGALAVTGPPGSGKTTMLVTVATSLRKLKPRARIYLISGRRSAIAAEPVWSQATHDQDEIVELLEDLRDDLEAGALEPGEVTLVVEYLSDFGGTPVERPLEAVVKALLKQEQFVVAENDLATWNQVHGLSGVIRSKRRGIIMQPAEGEADNLLSTPLGRIKRGSLPVGRGFLVEFAKATKFQAARVEH</sequence>
<dbReference type="OrthoDB" id="9807790at2"/>
<evidence type="ECO:0000313" key="9">
    <source>
        <dbReference type="EMBL" id="KAB1649279.1"/>
    </source>
</evidence>
<dbReference type="GO" id="GO:0003677">
    <property type="term" value="F:DNA binding"/>
    <property type="evidence" value="ECO:0007669"/>
    <property type="project" value="InterPro"/>
</dbReference>
<dbReference type="Pfam" id="PF01580">
    <property type="entry name" value="FtsK_SpoIIIE"/>
    <property type="match status" value="2"/>
</dbReference>
<protein>
    <submittedName>
        <fullName evidence="9">FHA domain-containing protein</fullName>
    </submittedName>
</protein>
<proteinExistence type="predicted"/>
<dbReference type="InterPro" id="IPR008984">
    <property type="entry name" value="SMAD_FHA_dom_sf"/>
</dbReference>
<keyword evidence="10" id="KW-1185">Reference proteome</keyword>
<dbReference type="RefSeq" id="WP_158027871.1">
    <property type="nucleotide sequence ID" value="NZ_BMHG01000001.1"/>
</dbReference>
<dbReference type="InterPro" id="IPR000253">
    <property type="entry name" value="FHA_dom"/>
</dbReference>
<feature type="compositionally biased region" description="Basic and acidic residues" evidence="5">
    <location>
        <begin position="931"/>
        <end position="944"/>
    </location>
</feature>
<evidence type="ECO:0000256" key="5">
    <source>
        <dbReference type="SAM" id="MobiDB-lite"/>
    </source>
</evidence>
<dbReference type="PANTHER" id="PTHR22683">
    <property type="entry name" value="SPORULATION PROTEIN RELATED"/>
    <property type="match status" value="1"/>
</dbReference>
<dbReference type="InterPro" id="IPR027417">
    <property type="entry name" value="P-loop_NTPase"/>
</dbReference>
<dbReference type="InterPro" id="IPR003593">
    <property type="entry name" value="AAA+_ATPase"/>
</dbReference>
<gene>
    <name evidence="9" type="ORF">F8O04_03120</name>
</gene>
<feature type="binding site" evidence="4">
    <location>
        <begin position="1023"/>
        <end position="1030"/>
    </location>
    <ligand>
        <name>ATP</name>
        <dbReference type="ChEBI" id="CHEBI:30616"/>
    </ligand>
</feature>
<dbReference type="InterPro" id="IPR050206">
    <property type="entry name" value="FtsK/SpoIIIE/SftA"/>
</dbReference>
<dbReference type="Proteomes" id="UP000431744">
    <property type="component" value="Unassembled WGS sequence"/>
</dbReference>
<dbReference type="SMART" id="SM00240">
    <property type="entry name" value="FHA"/>
    <property type="match status" value="1"/>
</dbReference>
<dbReference type="SUPFAM" id="SSF49879">
    <property type="entry name" value="SMAD/FHA domain"/>
    <property type="match status" value="1"/>
</dbReference>
<evidence type="ECO:0000256" key="2">
    <source>
        <dbReference type="ARBA" id="ARBA00022741"/>
    </source>
</evidence>
<dbReference type="Gene3D" id="3.40.50.300">
    <property type="entry name" value="P-loop containing nucleotide triphosphate hydrolases"/>
    <property type="match status" value="4"/>
</dbReference>
<evidence type="ECO:0000259" key="7">
    <source>
        <dbReference type="PROSITE" id="PS50006"/>
    </source>
</evidence>
<evidence type="ECO:0000256" key="4">
    <source>
        <dbReference type="PROSITE-ProRule" id="PRU00289"/>
    </source>
</evidence>
<dbReference type="InterPro" id="IPR032030">
    <property type="entry name" value="YscD_cytoplasmic_dom"/>
</dbReference>
<keyword evidence="1" id="KW-0597">Phosphoprotein</keyword>
<keyword evidence="2 4" id="KW-0547">Nucleotide-binding</keyword>
<feature type="domain" description="FHA" evidence="7">
    <location>
        <begin position="129"/>
        <end position="177"/>
    </location>
</feature>
<evidence type="ECO:0000256" key="1">
    <source>
        <dbReference type="ARBA" id="ARBA00022553"/>
    </source>
</evidence>
<name>A0A6H9WEE8_9MICO</name>
<dbReference type="InterPro" id="IPR002543">
    <property type="entry name" value="FtsK_dom"/>
</dbReference>
<evidence type="ECO:0000313" key="10">
    <source>
        <dbReference type="Proteomes" id="UP000431744"/>
    </source>
</evidence>
<dbReference type="SMART" id="SM00382">
    <property type="entry name" value="AAA"/>
    <property type="match status" value="3"/>
</dbReference>
<keyword evidence="3 4" id="KW-0067">ATP-binding</keyword>
<feature type="domain" description="FtsK" evidence="8">
    <location>
        <begin position="1005"/>
        <end position="1196"/>
    </location>
</feature>
<feature type="transmembrane region" description="Helical" evidence="6">
    <location>
        <begin position="266"/>
        <end position="283"/>
    </location>
</feature>